<dbReference type="Gene3D" id="3.90.550.10">
    <property type="entry name" value="Spore Coat Polysaccharide Biosynthesis Protein SpsA, Chain A"/>
    <property type="match status" value="1"/>
</dbReference>
<dbReference type="Pfam" id="PF00535">
    <property type="entry name" value="Glycos_transf_2"/>
    <property type="match status" value="1"/>
</dbReference>
<comment type="caution">
    <text evidence="2">The sequence shown here is derived from an EMBL/GenBank/DDBJ whole genome shotgun (WGS) entry which is preliminary data.</text>
</comment>
<dbReference type="RefSeq" id="WP_265726726.1">
    <property type="nucleotide sequence ID" value="NZ_JAOSLC020000002.1"/>
</dbReference>
<evidence type="ECO:0000259" key="1">
    <source>
        <dbReference type="Pfam" id="PF00535"/>
    </source>
</evidence>
<keyword evidence="2" id="KW-0808">Transferase</keyword>
<keyword evidence="3" id="KW-1185">Reference proteome</keyword>
<dbReference type="EC" id="2.4.-.-" evidence="2"/>
<feature type="domain" description="Glycosyltransferase 2-like" evidence="1">
    <location>
        <begin position="8"/>
        <end position="145"/>
    </location>
</feature>
<protein>
    <submittedName>
        <fullName evidence="2">Glycosyltransferase</fullName>
        <ecNumber evidence="2">2.4.-.-</ecNumber>
    </submittedName>
</protein>
<dbReference type="PANTHER" id="PTHR22916">
    <property type="entry name" value="GLYCOSYLTRANSFERASE"/>
    <property type="match status" value="1"/>
</dbReference>
<dbReference type="InterPro" id="IPR001173">
    <property type="entry name" value="Glyco_trans_2-like"/>
</dbReference>
<dbReference type="SUPFAM" id="SSF53448">
    <property type="entry name" value="Nucleotide-diphospho-sugar transferases"/>
    <property type="match status" value="1"/>
</dbReference>
<evidence type="ECO:0000313" key="2">
    <source>
        <dbReference type="EMBL" id="MDD7913388.1"/>
    </source>
</evidence>
<dbReference type="EMBL" id="JAOSLC020000002">
    <property type="protein sequence ID" value="MDD7913388.1"/>
    <property type="molecule type" value="Genomic_DNA"/>
</dbReference>
<gene>
    <name evidence="2" type="ORF">N5A56_002620</name>
</gene>
<reference evidence="2" key="1">
    <citation type="submission" date="2023-02" db="EMBL/GenBank/DDBJ databases">
        <title>Polaribacter ponticola sp. nov., isolated from seawater.</title>
        <authorList>
            <person name="Baek J.H."/>
            <person name="Kim J.M."/>
            <person name="Choi D.G."/>
            <person name="Jeon C.O."/>
        </authorList>
    </citation>
    <scope>NUCLEOTIDE SEQUENCE</scope>
    <source>
        <strain evidence="2">MSW5</strain>
    </source>
</reference>
<sequence length="275" mass="32369">MSNKNNFSVSISVYKNDSPEHFKEAMLSILNQTLTPNEIILVVDGPIPIETKEIIDLLVYENEILRVIELDVNLGHGNARRIGLENCTNNIVALMDSDDISVNNRFEIQYKFLLNNLNVNVIGGQIEEFEGDVNNIVSKRVVPETDVEIKEYLKYRCPLNQMTVMFRKDKVLESGGYLDWFCNEDYYLWIRMYLKNNIFHNLKQTLVKVRVNIKMFERRGGWLYFKSEYGIQKLMKINGIISFWQFYINVLIRFVVQVVLPNKVRRILFLKILRN</sequence>
<organism evidence="2 3">
    <name type="scientific">Polaribacter ponticola</name>
    <dbReference type="NCBI Taxonomy" id="2978475"/>
    <lineage>
        <taxon>Bacteria</taxon>
        <taxon>Pseudomonadati</taxon>
        <taxon>Bacteroidota</taxon>
        <taxon>Flavobacteriia</taxon>
        <taxon>Flavobacteriales</taxon>
        <taxon>Flavobacteriaceae</taxon>
    </lineage>
</organism>
<dbReference type="GO" id="GO:0016757">
    <property type="term" value="F:glycosyltransferase activity"/>
    <property type="evidence" value="ECO:0007669"/>
    <property type="project" value="UniProtKB-KW"/>
</dbReference>
<proteinExistence type="predicted"/>
<evidence type="ECO:0000313" key="3">
    <source>
        <dbReference type="Proteomes" id="UP001151478"/>
    </source>
</evidence>
<accession>A0ABT5S5K8</accession>
<dbReference type="InterPro" id="IPR029044">
    <property type="entry name" value="Nucleotide-diphossugar_trans"/>
</dbReference>
<dbReference type="Proteomes" id="UP001151478">
    <property type="component" value="Unassembled WGS sequence"/>
</dbReference>
<keyword evidence="2" id="KW-0328">Glycosyltransferase</keyword>
<name>A0ABT5S5K8_9FLAO</name>
<dbReference type="PANTHER" id="PTHR22916:SF3">
    <property type="entry name" value="UDP-GLCNAC:BETAGAL BETA-1,3-N-ACETYLGLUCOSAMINYLTRANSFERASE-LIKE PROTEIN 1"/>
    <property type="match status" value="1"/>
</dbReference>